<keyword evidence="2" id="KW-1185">Reference proteome</keyword>
<protein>
    <submittedName>
        <fullName evidence="1">Uncharacterized protein</fullName>
    </submittedName>
</protein>
<dbReference type="OrthoDB" id="7932565at2"/>
<dbReference type="Proteomes" id="UP000199423">
    <property type="component" value="Unassembled WGS sequence"/>
</dbReference>
<evidence type="ECO:0000313" key="1">
    <source>
        <dbReference type="EMBL" id="SFV33785.1"/>
    </source>
</evidence>
<accession>A0A1I7NGJ2</accession>
<proteinExistence type="predicted"/>
<sequence length="140" mass="15410">MRANIDLADVPMVEARELHFVMDMLIRSGQGLALLRGLKEEEIRSLEARIWADFEGSDVARLAVALRFRALLDVFASRRLKALFLDRGFRLLASAAREAARRPLNIRFGFNAQQLLLALDAGTAATLSGVGEDTLLAMAA</sequence>
<dbReference type="AlphaFoldDB" id="A0A1I7NGJ2"/>
<gene>
    <name evidence="1" type="ORF">SAMN04488557_2111</name>
</gene>
<dbReference type="EMBL" id="FPCH01000002">
    <property type="protein sequence ID" value="SFV33785.1"/>
    <property type="molecule type" value="Genomic_DNA"/>
</dbReference>
<name>A0A1I7NGJ2_9HYPH</name>
<evidence type="ECO:0000313" key="2">
    <source>
        <dbReference type="Proteomes" id="UP000199423"/>
    </source>
</evidence>
<reference evidence="2" key="1">
    <citation type="submission" date="2016-10" db="EMBL/GenBank/DDBJ databases">
        <authorList>
            <person name="Varghese N."/>
            <person name="Submissions S."/>
        </authorList>
    </citation>
    <scope>NUCLEOTIDE SEQUENCE [LARGE SCALE GENOMIC DNA]</scope>
    <source>
        <strain evidence="2">DSM 1565</strain>
    </source>
</reference>
<dbReference type="STRING" id="51670.SAMN04488557_2111"/>
<organism evidence="1 2">
    <name type="scientific">Hyphomicrobium facile</name>
    <dbReference type="NCBI Taxonomy" id="51670"/>
    <lineage>
        <taxon>Bacteria</taxon>
        <taxon>Pseudomonadati</taxon>
        <taxon>Pseudomonadota</taxon>
        <taxon>Alphaproteobacteria</taxon>
        <taxon>Hyphomicrobiales</taxon>
        <taxon>Hyphomicrobiaceae</taxon>
        <taxon>Hyphomicrobium</taxon>
    </lineage>
</organism>
<dbReference type="RefSeq" id="WP_092867638.1">
    <property type="nucleotide sequence ID" value="NZ_FPCH01000002.1"/>
</dbReference>